<proteinExistence type="predicted"/>
<feature type="transmembrane region" description="Helical" evidence="1">
    <location>
        <begin position="225"/>
        <end position="244"/>
    </location>
</feature>
<feature type="transmembrane region" description="Helical" evidence="1">
    <location>
        <begin position="331"/>
        <end position="351"/>
    </location>
</feature>
<gene>
    <name evidence="2" type="ORF">N4264_06100</name>
</gene>
<feature type="transmembrane region" description="Helical" evidence="1">
    <location>
        <begin position="274"/>
        <end position="292"/>
    </location>
</feature>
<feature type="transmembrane region" description="Helical" evidence="1">
    <location>
        <begin position="180"/>
        <end position="213"/>
    </location>
</feature>
<keyword evidence="1" id="KW-0472">Membrane</keyword>
<feature type="transmembrane region" description="Helical" evidence="1">
    <location>
        <begin position="363"/>
        <end position="387"/>
    </location>
</feature>
<evidence type="ECO:0000256" key="1">
    <source>
        <dbReference type="SAM" id="Phobius"/>
    </source>
</evidence>
<dbReference type="RefSeq" id="WP_261696175.1">
    <property type="nucleotide sequence ID" value="NZ_CP104694.1"/>
</dbReference>
<keyword evidence="1" id="KW-1133">Transmembrane helix</keyword>
<keyword evidence="1" id="KW-0812">Transmembrane</keyword>
<feature type="transmembrane region" description="Helical" evidence="1">
    <location>
        <begin position="304"/>
        <end position="325"/>
    </location>
</feature>
<name>A0ABY6BI83_9GAMM</name>
<sequence>MTSTPVGTPEVPSRLLHGASLFTALAVVVLVRLIVLAVYGSEIPYWDQWDGMVVKLYKPAADETLAFADLFKPHNEHVIFFTRLTGLVLFWLNGAQFDNLVEACANIGLYTAVLALVAWPWFRGLSTGALFSGAVGLVMIGAIPYGWENLVSGVQNAFYFMVGWTALALLAVARARPGRWLPIAAALACTFLSLLTLASGCLAAPAVAGAALVAFRAGRIDRRQLVVLGSVLAALFALGIGLMAPAPHHGSMHPTTVAQFLAATRDTLSWPLPASWTIAALIWWPAAVSTLVALRRRMMTGTDLFYLGIAGWVLLQCLAIGYSRYAPGATLASRYTDVLVLGVAANLILALRHWQPAAMRTGAAVATGVYVILASATLFTALGIWGLHGITKLESLRQNQAAATTHLRHFLHGAGRSAFEQATPQQVGHPNKELVARALDDATVRSLLPMAIRLPLAVDWSGCALLVAPGAFPTTPAWPAGSLGTFAAGTGNAATGTCTSATLQSRSRYLRFPVAGYLGMPRLSLALKSDDGTMRTVETPPAHEAWIPLVVRPPSDAFAFVVSDDNPEYWFAFGAPVEQGRLSYATARLLDTLRDRTGWRGPSP</sequence>
<dbReference type="EMBL" id="CP104694">
    <property type="protein sequence ID" value="UXI69217.1"/>
    <property type="molecule type" value="Genomic_DNA"/>
</dbReference>
<reference evidence="2" key="1">
    <citation type="submission" date="2022-09" db="EMBL/GenBank/DDBJ databases">
        <title>Tahibacter sp. nov., isolated from a fresh water.</title>
        <authorList>
            <person name="Baek J.H."/>
            <person name="Lee J.K."/>
            <person name="Kim J.M."/>
            <person name="Jeon C.O."/>
        </authorList>
    </citation>
    <scope>NUCLEOTIDE SEQUENCE</scope>
    <source>
        <strain evidence="2">W38</strain>
    </source>
</reference>
<accession>A0ABY6BI83</accession>
<feature type="transmembrane region" description="Helical" evidence="1">
    <location>
        <begin position="77"/>
        <end position="93"/>
    </location>
</feature>
<feature type="transmembrane region" description="Helical" evidence="1">
    <location>
        <begin position="100"/>
        <end position="122"/>
    </location>
</feature>
<organism evidence="2 3">
    <name type="scientific">Tahibacter amnicola</name>
    <dbReference type="NCBI Taxonomy" id="2976241"/>
    <lineage>
        <taxon>Bacteria</taxon>
        <taxon>Pseudomonadati</taxon>
        <taxon>Pseudomonadota</taxon>
        <taxon>Gammaproteobacteria</taxon>
        <taxon>Lysobacterales</taxon>
        <taxon>Rhodanobacteraceae</taxon>
        <taxon>Tahibacter</taxon>
    </lineage>
</organism>
<dbReference type="Proteomes" id="UP001064632">
    <property type="component" value="Chromosome"/>
</dbReference>
<keyword evidence="3" id="KW-1185">Reference proteome</keyword>
<feature type="transmembrane region" description="Helical" evidence="1">
    <location>
        <begin position="21"/>
        <end position="40"/>
    </location>
</feature>
<protein>
    <submittedName>
        <fullName evidence="2">Uncharacterized protein</fullName>
    </submittedName>
</protein>
<evidence type="ECO:0000313" key="3">
    <source>
        <dbReference type="Proteomes" id="UP001064632"/>
    </source>
</evidence>
<feature type="transmembrane region" description="Helical" evidence="1">
    <location>
        <begin position="157"/>
        <end position="174"/>
    </location>
</feature>
<feature type="transmembrane region" description="Helical" evidence="1">
    <location>
        <begin position="128"/>
        <end position="145"/>
    </location>
</feature>
<evidence type="ECO:0000313" key="2">
    <source>
        <dbReference type="EMBL" id="UXI69217.1"/>
    </source>
</evidence>